<dbReference type="InterPro" id="IPR016184">
    <property type="entry name" value="Capsid/spike_ssDNA_virus"/>
</dbReference>
<feature type="region of interest" description="Disordered" evidence="1">
    <location>
        <begin position="1"/>
        <end position="49"/>
    </location>
</feature>
<proteinExistence type="predicted"/>
<dbReference type="SUPFAM" id="SSF88645">
    <property type="entry name" value="ssDNA viruses"/>
    <property type="match status" value="1"/>
</dbReference>
<evidence type="ECO:0000256" key="1">
    <source>
        <dbReference type="SAM" id="MobiDB-lite"/>
    </source>
</evidence>
<sequence>MSKRGIEEVENNNEGEPGSKNQKAMQMEAGPSSGHSAGNTGGGAGGGGGKGMPLFPLERPLKLNNKNKLMFTKHFYFKIYANDWIYDAGATPGSTDITGYMTWIPYQALCMYLAPNEYLDIVRQSNYACVKEAALQMKFKAVRTPFDANGTDLAEANGNLQFELNRFDGLEKMMPFKVADTPPTFPTDPQLLYTSHQELINRLYGSESFYQEQTQWPATMRERGLSYRPVWNFRGDSPANGYGTLYRNINRAISTLPIGEYVTERVNTNVSKMGDGYCFNKVYKPKNGIITMAPSAYNRYNNMTGNTRINQPIRYIDQNNTNIAPDAYTSPQYTAIYPTFTPVDVVTSVTPVQTQAVWFDPGTSGPTGGGLQAWNWYANATAGGFTYSPATTEFAVAPTPPFHFADFFIITNPATFEIRNVVGSLTSETVEASEVDEKDNFGYGYSNDMGYYSIANLENYTFHTSRNPPPLHHMPSFMIGAVPKTTKTNTIVQATLEFECTTSCVVEVQNVHPTYMNMSYLPYNDLDYTAGFQDARFETQDIWGGRWQHNETDVCLNDSNKHWNGSYGLAGKPLFESMPDSAPLL</sequence>
<organism evidence="2">
    <name type="scientific">Tarsiger cyanurus ambidensovirus</name>
    <dbReference type="NCBI Taxonomy" id="2794449"/>
    <lineage>
        <taxon>Viruses</taxon>
        <taxon>Monodnaviria</taxon>
        <taxon>Shotokuvirae</taxon>
        <taxon>Cossaviricota</taxon>
        <taxon>Quintoviricetes</taxon>
        <taxon>Piccovirales</taxon>
        <taxon>Parvoviridae</taxon>
        <taxon>Densovirinae</taxon>
        <taxon>Ambidensovirus</taxon>
    </lineage>
</organism>
<protein>
    <submittedName>
        <fullName evidence="2">Structural protein</fullName>
    </submittedName>
</protein>
<reference evidence="2" key="1">
    <citation type="submission" date="2020-09" db="EMBL/GenBank/DDBJ databases">
        <title>Parvovirus dark matter in the feces of wild birds.</title>
        <authorList>
            <person name="Dai Z."/>
            <person name="Yang S."/>
            <person name="Zhang W."/>
        </authorList>
    </citation>
    <scope>NUCLEOTIDE SEQUENCE</scope>
    <source>
        <strain evidence="2">Rfb94par015</strain>
    </source>
</reference>
<accession>A0A8A4XCV3</accession>
<evidence type="ECO:0000313" key="2">
    <source>
        <dbReference type="EMBL" id="QTE04081.1"/>
    </source>
</evidence>
<name>A0A8A4XCV3_9VIRU</name>
<dbReference type="EMBL" id="MW046609">
    <property type="protein sequence ID" value="QTE04081.1"/>
    <property type="molecule type" value="Genomic_DNA"/>
</dbReference>
<feature type="compositionally biased region" description="Gly residues" evidence="1">
    <location>
        <begin position="39"/>
        <end position="49"/>
    </location>
</feature>